<protein>
    <submittedName>
        <fullName evidence="1">Uncharacterized protein</fullName>
    </submittedName>
</protein>
<gene>
    <name evidence="1" type="ORF">PORY_002698</name>
</gene>
<evidence type="ECO:0000313" key="2">
    <source>
        <dbReference type="Proteomes" id="UP000768646"/>
    </source>
</evidence>
<comment type="caution">
    <text evidence="1">The sequence shown here is derived from an EMBL/GenBank/DDBJ whole genome shotgun (WGS) entry which is preliminary data.</text>
</comment>
<organism evidence="1 2">
    <name type="scientific">Pneumocystis oryctolagi</name>
    <dbReference type="NCBI Taxonomy" id="42067"/>
    <lineage>
        <taxon>Eukaryota</taxon>
        <taxon>Fungi</taxon>
        <taxon>Dikarya</taxon>
        <taxon>Ascomycota</taxon>
        <taxon>Taphrinomycotina</taxon>
        <taxon>Pneumocystomycetes</taxon>
        <taxon>Pneumocystaceae</taxon>
        <taxon>Pneumocystis</taxon>
    </lineage>
</organism>
<proteinExistence type="predicted"/>
<dbReference type="Proteomes" id="UP000768646">
    <property type="component" value="Unassembled WGS sequence"/>
</dbReference>
<name>A0ACB7C8C0_9ASCO</name>
<accession>A0ACB7C8C0</accession>
<dbReference type="EMBL" id="JABTEG010000015">
    <property type="protein sequence ID" value="KAG4303909.1"/>
    <property type="molecule type" value="Genomic_DNA"/>
</dbReference>
<evidence type="ECO:0000313" key="1">
    <source>
        <dbReference type="EMBL" id="KAG4303909.1"/>
    </source>
</evidence>
<keyword evidence="2" id="KW-1185">Reference proteome</keyword>
<sequence>MLKVNIQNEKEQRASGIKNLEDGRSIIPSSVRPDGSIRCERRVRPGYIPPEDISVYKVLHHSQCIQKSDRICPGTQSNFPPGAIDFSNLNKDVKKQVKQKEKPQGLKKDYVKSSNLHTAESPMTDIEKRVRNLKKKIKETRKLEARAKNGEILLDDQIKKIESLDNLVETLKSLKVSST</sequence>
<reference evidence="1 2" key="1">
    <citation type="journal article" date="2021" name="Commun. Biol.">
        <title>Genomic insights into the host specific adaptation of the Pneumocystis genus.</title>
        <authorList>
            <person name="Cisse O.H."/>
            <person name="Ma L."/>
            <person name="Dekker J.P."/>
            <person name="Khil P.P."/>
            <person name="Youn J.-H."/>
            <person name="Brenchley J.M."/>
            <person name="Blair R."/>
            <person name="Pahar B."/>
            <person name="Chabe M."/>
            <person name="Van Rompay K.K.A."/>
            <person name="Keesler R."/>
            <person name="Sukura A."/>
            <person name="Hirsch V."/>
            <person name="Kutty G."/>
            <person name="Liu Y."/>
            <person name="Peng L."/>
            <person name="Chen J."/>
            <person name="Song J."/>
            <person name="Weissenbacher-Lang C."/>
            <person name="Xu J."/>
            <person name="Upham N.S."/>
            <person name="Stajich J.E."/>
            <person name="Cuomo C.A."/>
            <person name="Cushion M.T."/>
            <person name="Kovacs J.A."/>
        </authorList>
    </citation>
    <scope>NUCLEOTIDE SEQUENCE [LARGE SCALE GENOMIC DNA]</scope>
    <source>
        <strain evidence="1 2">RABM</strain>
    </source>
</reference>